<gene>
    <name evidence="2" type="ORF">EJ04DRAFT_513303</name>
</gene>
<evidence type="ECO:0000313" key="3">
    <source>
        <dbReference type="Proteomes" id="UP000799444"/>
    </source>
</evidence>
<reference evidence="2" key="1">
    <citation type="journal article" date="2020" name="Stud. Mycol.">
        <title>101 Dothideomycetes genomes: a test case for predicting lifestyles and emergence of pathogens.</title>
        <authorList>
            <person name="Haridas S."/>
            <person name="Albert R."/>
            <person name="Binder M."/>
            <person name="Bloem J."/>
            <person name="Labutti K."/>
            <person name="Salamov A."/>
            <person name="Andreopoulos B."/>
            <person name="Baker S."/>
            <person name="Barry K."/>
            <person name="Bills G."/>
            <person name="Bluhm B."/>
            <person name="Cannon C."/>
            <person name="Castanera R."/>
            <person name="Culley D."/>
            <person name="Daum C."/>
            <person name="Ezra D."/>
            <person name="Gonzalez J."/>
            <person name="Henrissat B."/>
            <person name="Kuo A."/>
            <person name="Liang C."/>
            <person name="Lipzen A."/>
            <person name="Lutzoni F."/>
            <person name="Magnuson J."/>
            <person name="Mondo S."/>
            <person name="Nolan M."/>
            <person name="Ohm R."/>
            <person name="Pangilinan J."/>
            <person name="Park H.-J."/>
            <person name="Ramirez L."/>
            <person name="Alfaro M."/>
            <person name="Sun H."/>
            <person name="Tritt A."/>
            <person name="Yoshinaga Y."/>
            <person name="Zwiers L.-H."/>
            <person name="Turgeon B."/>
            <person name="Goodwin S."/>
            <person name="Spatafora J."/>
            <person name="Crous P."/>
            <person name="Grigoriev I."/>
        </authorList>
    </citation>
    <scope>NUCLEOTIDE SEQUENCE</scope>
    <source>
        <strain evidence="2">CBS 125425</strain>
    </source>
</reference>
<comment type="caution">
    <text evidence="2">The sequence shown here is derived from an EMBL/GenBank/DDBJ whole genome shotgun (WGS) entry which is preliminary data.</text>
</comment>
<feature type="signal peptide" evidence="1">
    <location>
        <begin position="1"/>
        <end position="19"/>
    </location>
</feature>
<evidence type="ECO:0000256" key="1">
    <source>
        <dbReference type="SAM" id="SignalP"/>
    </source>
</evidence>
<organism evidence="2 3">
    <name type="scientific">Polyplosphaeria fusca</name>
    <dbReference type="NCBI Taxonomy" id="682080"/>
    <lineage>
        <taxon>Eukaryota</taxon>
        <taxon>Fungi</taxon>
        <taxon>Dikarya</taxon>
        <taxon>Ascomycota</taxon>
        <taxon>Pezizomycotina</taxon>
        <taxon>Dothideomycetes</taxon>
        <taxon>Pleosporomycetidae</taxon>
        <taxon>Pleosporales</taxon>
        <taxon>Tetraplosphaeriaceae</taxon>
        <taxon>Polyplosphaeria</taxon>
    </lineage>
</organism>
<protein>
    <recommendedName>
        <fullName evidence="4">Lysine-specific metallo-endopeptidase domain-containing protein</fullName>
    </recommendedName>
</protein>
<feature type="chain" id="PRO_5040111668" description="Lysine-specific metallo-endopeptidase domain-containing protein" evidence="1">
    <location>
        <begin position="20"/>
        <end position="327"/>
    </location>
</feature>
<evidence type="ECO:0000313" key="2">
    <source>
        <dbReference type="EMBL" id="KAF2733320.1"/>
    </source>
</evidence>
<dbReference type="Gene3D" id="3.40.390.10">
    <property type="entry name" value="Collagenase (Catalytic Domain)"/>
    <property type="match status" value="1"/>
</dbReference>
<dbReference type="EMBL" id="ML996163">
    <property type="protein sequence ID" value="KAF2733320.1"/>
    <property type="molecule type" value="Genomic_DNA"/>
</dbReference>
<dbReference type="Proteomes" id="UP000799444">
    <property type="component" value="Unassembled WGS sequence"/>
</dbReference>
<evidence type="ECO:0008006" key="4">
    <source>
        <dbReference type="Google" id="ProtNLM"/>
    </source>
</evidence>
<dbReference type="AlphaFoldDB" id="A0A9P4V2H5"/>
<sequence>MSFGLWCLSILLFARNAFAQSNPNGSSSDDVFITPNGYNIRNNGTVGPLIRLTGWEGCDVKDPCNPDLDKKAAIKKGFEDMQTMIPAWEDVPDPSDPPENSYDVNWEDAAAVEFFGSFQRTGEHRSNVQTNLNMLAQQENNIIGWSLHVRCDDPSHECGGIYDQAYTSHRAETYDHINFCDGYFRLRNLAEALDFGSQPTYRDNIIAYQSKAMTWAHELLHVSWLGKVSVLDQPYIKDELYSSNPKFQAYKAIDTKWLAFSDIPPGYGPANNPNTYAYFTMAKYVMKKKDYYPSSPIWSTNSDPPPRFVLADNFTEIESPTSCPTKI</sequence>
<accession>A0A9P4V2H5</accession>
<keyword evidence="3" id="KW-1185">Reference proteome</keyword>
<keyword evidence="1" id="KW-0732">Signal</keyword>
<dbReference type="SUPFAM" id="SSF55486">
    <property type="entry name" value="Metalloproteases ('zincins'), catalytic domain"/>
    <property type="match status" value="1"/>
</dbReference>
<dbReference type="GO" id="GO:0008237">
    <property type="term" value="F:metallopeptidase activity"/>
    <property type="evidence" value="ECO:0007669"/>
    <property type="project" value="InterPro"/>
</dbReference>
<proteinExistence type="predicted"/>
<dbReference type="OrthoDB" id="3750736at2759"/>
<dbReference type="InterPro" id="IPR024079">
    <property type="entry name" value="MetalloPept_cat_dom_sf"/>
</dbReference>
<name>A0A9P4V2H5_9PLEO</name>